<accession>A0ABY6N0P4</accession>
<sequence>MIKLYRKESRGLCWAMLAAIALQCIAFSVSATPIYLNETLNNLDVKVETSLLGLKGMAFIENDESVPVLCDVVFKNGPELPVKRRGTINPGVKKVFEANMNRSIIKLVIDVKCEKSK</sequence>
<evidence type="ECO:0000313" key="2">
    <source>
        <dbReference type="Proteomes" id="UP001163739"/>
    </source>
</evidence>
<dbReference type="Proteomes" id="UP001163739">
    <property type="component" value="Chromosome"/>
</dbReference>
<dbReference type="EMBL" id="CP100390">
    <property type="protein sequence ID" value="UZE95654.1"/>
    <property type="molecule type" value="Genomic_DNA"/>
</dbReference>
<dbReference type="RefSeq" id="WP_265047143.1">
    <property type="nucleotide sequence ID" value="NZ_CP100390.1"/>
</dbReference>
<proteinExistence type="predicted"/>
<reference evidence="1" key="1">
    <citation type="submission" date="2022-06" db="EMBL/GenBank/DDBJ databases">
        <title>Alkalimarinus sp. nov., isolated from gut of a Alitta virens.</title>
        <authorList>
            <person name="Yang A.I."/>
            <person name="Shin N.-R."/>
        </authorList>
    </citation>
    <scope>NUCLEOTIDE SEQUENCE</scope>
    <source>
        <strain evidence="1">A2M4</strain>
    </source>
</reference>
<organism evidence="1 2">
    <name type="scientific">Alkalimarinus alittae</name>
    <dbReference type="NCBI Taxonomy" id="2961619"/>
    <lineage>
        <taxon>Bacteria</taxon>
        <taxon>Pseudomonadati</taxon>
        <taxon>Pseudomonadota</taxon>
        <taxon>Gammaproteobacteria</taxon>
        <taxon>Alteromonadales</taxon>
        <taxon>Alteromonadaceae</taxon>
        <taxon>Alkalimarinus</taxon>
    </lineage>
</organism>
<gene>
    <name evidence="1" type="ORF">NKI27_16565</name>
</gene>
<protein>
    <recommendedName>
        <fullName evidence="3">3-phosphoglycerate kinase</fullName>
    </recommendedName>
</protein>
<name>A0ABY6N0P4_9ALTE</name>
<evidence type="ECO:0008006" key="3">
    <source>
        <dbReference type="Google" id="ProtNLM"/>
    </source>
</evidence>
<keyword evidence="2" id="KW-1185">Reference proteome</keyword>
<evidence type="ECO:0000313" key="1">
    <source>
        <dbReference type="EMBL" id="UZE95654.1"/>
    </source>
</evidence>